<accession>A0A6N2L4K1</accession>
<evidence type="ECO:0000256" key="1">
    <source>
        <dbReference type="SAM" id="Phobius"/>
    </source>
</evidence>
<gene>
    <name evidence="2" type="ORF">SVIM_LOCUS115567</name>
</gene>
<feature type="transmembrane region" description="Helical" evidence="1">
    <location>
        <begin position="50"/>
        <end position="72"/>
    </location>
</feature>
<reference evidence="2" key="1">
    <citation type="submission" date="2019-03" db="EMBL/GenBank/DDBJ databases">
        <authorList>
            <person name="Mank J."/>
            <person name="Almeida P."/>
        </authorList>
    </citation>
    <scope>NUCLEOTIDE SEQUENCE</scope>
    <source>
        <strain evidence="2">78183</strain>
    </source>
</reference>
<keyword evidence="1" id="KW-1133">Transmembrane helix</keyword>
<keyword evidence="1" id="KW-0472">Membrane</keyword>
<protein>
    <submittedName>
        <fullName evidence="2">Uncharacterized protein</fullName>
    </submittedName>
</protein>
<keyword evidence="1" id="KW-0812">Transmembrane</keyword>
<name>A0A6N2L4K1_SALVM</name>
<proteinExistence type="predicted"/>
<dbReference type="AlphaFoldDB" id="A0A6N2L4K1"/>
<dbReference type="EMBL" id="CAADRP010000591">
    <property type="protein sequence ID" value="VFU30234.1"/>
    <property type="molecule type" value="Genomic_DNA"/>
</dbReference>
<organism evidence="2">
    <name type="scientific">Salix viminalis</name>
    <name type="common">Common osier</name>
    <name type="synonym">Basket willow</name>
    <dbReference type="NCBI Taxonomy" id="40686"/>
    <lineage>
        <taxon>Eukaryota</taxon>
        <taxon>Viridiplantae</taxon>
        <taxon>Streptophyta</taxon>
        <taxon>Embryophyta</taxon>
        <taxon>Tracheophyta</taxon>
        <taxon>Spermatophyta</taxon>
        <taxon>Magnoliopsida</taxon>
        <taxon>eudicotyledons</taxon>
        <taxon>Gunneridae</taxon>
        <taxon>Pentapetalae</taxon>
        <taxon>rosids</taxon>
        <taxon>fabids</taxon>
        <taxon>Malpighiales</taxon>
        <taxon>Salicaceae</taxon>
        <taxon>Saliceae</taxon>
        <taxon>Salix</taxon>
    </lineage>
</organism>
<sequence>MKKKIFSLLSVDPNTPYRGNSEDPFNLSVKKLDGFLDLIREGHVSCLKSWIEFVTFAILIGFVVLLVCTKWANARVVEY</sequence>
<evidence type="ECO:0000313" key="2">
    <source>
        <dbReference type="EMBL" id="VFU30234.1"/>
    </source>
</evidence>